<feature type="transmembrane region" description="Helical" evidence="2">
    <location>
        <begin position="20"/>
        <end position="37"/>
    </location>
</feature>
<feature type="transmembrane region" description="Helical" evidence="2">
    <location>
        <begin position="79"/>
        <end position="99"/>
    </location>
</feature>
<evidence type="ECO:0000313" key="3">
    <source>
        <dbReference type="EMBL" id="MDF8264095.1"/>
    </source>
</evidence>
<dbReference type="RefSeq" id="WP_277191699.1">
    <property type="nucleotide sequence ID" value="NZ_JAROAV010000024.1"/>
</dbReference>
<comment type="caution">
    <text evidence="3">The sequence shown here is derived from an EMBL/GenBank/DDBJ whole genome shotgun (WGS) entry which is preliminary data.</text>
</comment>
<keyword evidence="2" id="KW-0812">Transmembrane</keyword>
<protein>
    <recommendedName>
        <fullName evidence="5">Transmembrane protein</fullName>
    </recommendedName>
</protein>
<proteinExistence type="predicted"/>
<name>A0ABT6C5D9_9MICO</name>
<evidence type="ECO:0000313" key="4">
    <source>
        <dbReference type="Proteomes" id="UP001528912"/>
    </source>
</evidence>
<reference evidence="3 4" key="1">
    <citation type="submission" date="2023-03" db="EMBL/GenBank/DDBJ databases">
        <title>YIM 133296 draft genome.</title>
        <authorList>
            <person name="Xiong L."/>
        </authorList>
    </citation>
    <scope>NUCLEOTIDE SEQUENCE [LARGE SCALE GENOMIC DNA]</scope>
    <source>
        <strain evidence="3 4">YIM 133296</strain>
    </source>
</reference>
<feature type="compositionally biased region" description="Basic and acidic residues" evidence="1">
    <location>
        <begin position="138"/>
        <end position="170"/>
    </location>
</feature>
<dbReference type="EMBL" id="JAROAV010000024">
    <property type="protein sequence ID" value="MDF8264095.1"/>
    <property type="molecule type" value="Genomic_DNA"/>
</dbReference>
<sequence length="170" mass="19176">MPHDGDESRTVLSPRTGTKVSLLIGLALLGVAAYWYFVPVTFLGSNGQFFDCGSASSPPTETFPKNICRDLPDVYRMRAIFSGLIALAVAAIGTALFGFDRRNEVRSVSASRDRLEDGDVRERRSVDEERYDEDRDATEERSFRHSSEDGGSDRYVPRRSRRYDDDSPRR</sequence>
<evidence type="ECO:0000256" key="2">
    <source>
        <dbReference type="SAM" id="Phobius"/>
    </source>
</evidence>
<keyword evidence="2" id="KW-0472">Membrane</keyword>
<gene>
    <name evidence="3" type="ORF">P4R38_07575</name>
</gene>
<organism evidence="3 4">
    <name type="scientific">Luteipulveratus flavus</name>
    <dbReference type="NCBI Taxonomy" id="3031728"/>
    <lineage>
        <taxon>Bacteria</taxon>
        <taxon>Bacillati</taxon>
        <taxon>Actinomycetota</taxon>
        <taxon>Actinomycetes</taxon>
        <taxon>Micrococcales</taxon>
        <taxon>Dermacoccaceae</taxon>
        <taxon>Luteipulveratus</taxon>
    </lineage>
</organism>
<feature type="compositionally biased region" description="Basic and acidic residues" evidence="1">
    <location>
        <begin position="110"/>
        <end position="128"/>
    </location>
</feature>
<dbReference type="Proteomes" id="UP001528912">
    <property type="component" value="Unassembled WGS sequence"/>
</dbReference>
<keyword evidence="2" id="KW-1133">Transmembrane helix</keyword>
<evidence type="ECO:0008006" key="5">
    <source>
        <dbReference type="Google" id="ProtNLM"/>
    </source>
</evidence>
<feature type="region of interest" description="Disordered" evidence="1">
    <location>
        <begin position="110"/>
        <end position="170"/>
    </location>
</feature>
<evidence type="ECO:0000256" key="1">
    <source>
        <dbReference type="SAM" id="MobiDB-lite"/>
    </source>
</evidence>
<keyword evidence="4" id="KW-1185">Reference proteome</keyword>
<accession>A0ABT6C5D9</accession>